<dbReference type="SUPFAM" id="SSF52141">
    <property type="entry name" value="Uracil-DNA glycosylase-like"/>
    <property type="match status" value="1"/>
</dbReference>
<dbReference type="RefSeq" id="WP_305929652.1">
    <property type="nucleotide sequence ID" value="NZ_JAVAIL010000002.1"/>
</dbReference>
<dbReference type="InterPro" id="IPR036895">
    <property type="entry name" value="Uracil-DNA_glycosylase-like_sf"/>
</dbReference>
<sequence length="260" mass="28287">MTMTAMHLQDFSSREALAGALAWWREAGVDCDFADEATDWLARAEAAEEVPAPKIEPVVKAPPQRSAIQRALEVARGARIGGARESYPDKFEGFADFWLNQPDLDDRGPSGRVPPRGVHGAKLMLLVAQPEGEDDERLLSGPQGRLLAAILRAMGLAEEDTYCASALPRPAPLPDWTALAAQGLGDLTRHHIALAAPQRLLVFGRGLAPLLAENGEPAPALQLGGRAIPLMIAPRLDRLARMPGHRKQFWTKWLEWSAHA</sequence>
<name>A0ABT9H930_9SPHN</name>
<reference evidence="1 2" key="1">
    <citation type="submission" date="2023-08" db="EMBL/GenBank/DDBJ databases">
        <title>genomic of DY56.</title>
        <authorList>
            <person name="Wang Y."/>
        </authorList>
    </citation>
    <scope>NUCLEOTIDE SEQUENCE [LARGE SCALE GENOMIC DNA]</scope>
    <source>
        <strain evidence="1 2">DY56-A-20</strain>
    </source>
</reference>
<proteinExistence type="predicted"/>
<evidence type="ECO:0008006" key="3">
    <source>
        <dbReference type="Google" id="ProtNLM"/>
    </source>
</evidence>
<evidence type="ECO:0000313" key="2">
    <source>
        <dbReference type="Proteomes" id="UP001235664"/>
    </source>
</evidence>
<dbReference type="Proteomes" id="UP001235664">
    <property type="component" value="Unassembled WGS sequence"/>
</dbReference>
<keyword evidence="2" id="KW-1185">Reference proteome</keyword>
<organism evidence="1 2">
    <name type="scientific">Qipengyuania benthica</name>
    <dbReference type="NCBI Taxonomy" id="3067651"/>
    <lineage>
        <taxon>Bacteria</taxon>
        <taxon>Pseudomonadati</taxon>
        <taxon>Pseudomonadota</taxon>
        <taxon>Alphaproteobacteria</taxon>
        <taxon>Sphingomonadales</taxon>
        <taxon>Erythrobacteraceae</taxon>
        <taxon>Qipengyuania</taxon>
    </lineage>
</organism>
<dbReference type="Gene3D" id="3.40.470.10">
    <property type="entry name" value="Uracil-DNA glycosylase-like domain"/>
    <property type="match status" value="1"/>
</dbReference>
<gene>
    <name evidence="1" type="ORF">Q9K01_07845</name>
</gene>
<accession>A0ABT9H930</accession>
<comment type="caution">
    <text evidence="1">The sequence shown here is derived from an EMBL/GenBank/DDBJ whole genome shotgun (WGS) entry which is preliminary data.</text>
</comment>
<dbReference type="EMBL" id="JAVAIL010000002">
    <property type="protein sequence ID" value="MDP4539529.1"/>
    <property type="molecule type" value="Genomic_DNA"/>
</dbReference>
<evidence type="ECO:0000313" key="1">
    <source>
        <dbReference type="EMBL" id="MDP4539529.1"/>
    </source>
</evidence>
<protein>
    <recommendedName>
        <fullName evidence="3">Uracil-DNA glycosylase</fullName>
    </recommendedName>
</protein>